<feature type="transmembrane region" description="Helical" evidence="4">
    <location>
        <begin position="7"/>
        <end position="25"/>
    </location>
</feature>
<keyword evidence="4" id="KW-0472">Membrane</keyword>
<dbReference type="GO" id="GO:0071014">
    <property type="term" value="C:post-mRNA release spliceosomal complex"/>
    <property type="evidence" value="ECO:0007669"/>
    <property type="project" value="TreeGrafter"/>
</dbReference>
<reference evidence="7" key="1">
    <citation type="journal article" date="2023" name="Mol. Biol. Evol.">
        <title>Third-Generation Sequencing Reveals the Adaptive Role of the Epigenome in Three Deep-Sea Polychaetes.</title>
        <authorList>
            <person name="Perez M."/>
            <person name="Aroh O."/>
            <person name="Sun Y."/>
            <person name="Lan Y."/>
            <person name="Juniper S.K."/>
            <person name="Young C.R."/>
            <person name="Angers B."/>
            <person name="Qian P.Y."/>
        </authorList>
    </citation>
    <scope>NUCLEOTIDE SEQUENCE</scope>
    <source>
        <strain evidence="7">R07B-5</strain>
    </source>
</reference>
<accession>A0AAD9KV71</accession>
<gene>
    <name evidence="7" type="ORF">NP493_570g01029</name>
</gene>
<evidence type="ECO:0000256" key="4">
    <source>
        <dbReference type="SAM" id="Phobius"/>
    </source>
</evidence>
<dbReference type="CDD" id="cd07380">
    <property type="entry name" value="MPP_CWF19_N"/>
    <property type="match status" value="1"/>
</dbReference>
<dbReference type="GO" id="GO:0000398">
    <property type="term" value="P:mRNA splicing, via spliceosome"/>
    <property type="evidence" value="ECO:0007669"/>
    <property type="project" value="TreeGrafter"/>
</dbReference>
<organism evidence="7 8">
    <name type="scientific">Ridgeia piscesae</name>
    <name type="common">Tubeworm</name>
    <dbReference type="NCBI Taxonomy" id="27915"/>
    <lineage>
        <taxon>Eukaryota</taxon>
        <taxon>Metazoa</taxon>
        <taxon>Spiralia</taxon>
        <taxon>Lophotrochozoa</taxon>
        <taxon>Annelida</taxon>
        <taxon>Polychaeta</taxon>
        <taxon>Sedentaria</taxon>
        <taxon>Canalipalpata</taxon>
        <taxon>Sabellida</taxon>
        <taxon>Siboglinidae</taxon>
        <taxon>Ridgeia</taxon>
    </lineage>
</organism>
<evidence type="ECO:0000256" key="1">
    <source>
        <dbReference type="ARBA" id="ARBA00006795"/>
    </source>
</evidence>
<comment type="caution">
    <text evidence="7">The sequence shown here is derived from an EMBL/GenBank/DDBJ whole genome shotgun (WGS) entry which is preliminary data.</text>
</comment>
<protein>
    <recommendedName>
        <fullName evidence="2">CWF19-like protein 1</fullName>
    </recommendedName>
</protein>
<feature type="domain" description="Cwf19-like C-terminal" evidence="6">
    <location>
        <begin position="324"/>
        <end position="441"/>
    </location>
</feature>
<dbReference type="PANTHER" id="PTHR12072:SF4">
    <property type="entry name" value="CWF19-LIKE PROTEIN 1"/>
    <property type="match status" value="1"/>
</dbReference>
<evidence type="ECO:0000256" key="3">
    <source>
        <dbReference type="SAM" id="MobiDB-lite"/>
    </source>
</evidence>
<evidence type="ECO:0000313" key="8">
    <source>
        <dbReference type="Proteomes" id="UP001209878"/>
    </source>
</evidence>
<dbReference type="EMBL" id="JAODUO010000569">
    <property type="protein sequence ID" value="KAK2177950.1"/>
    <property type="molecule type" value="Genomic_DNA"/>
</dbReference>
<feature type="region of interest" description="Disordered" evidence="3">
    <location>
        <begin position="308"/>
        <end position="330"/>
    </location>
</feature>
<name>A0AAD9KV71_RIDPI</name>
<evidence type="ECO:0000313" key="7">
    <source>
        <dbReference type="EMBL" id="KAK2177950.1"/>
    </source>
</evidence>
<dbReference type="Pfam" id="PF04676">
    <property type="entry name" value="CwfJ_C_2"/>
    <property type="match status" value="1"/>
</dbReference>
<dbReference type="Pfam" id="PF04677">
    <property type="entry name" value="CwfJ_C_1"/>
    <property type="match status" value="1"/>
</dbReference>
<comment type="similarity">
    <text evidence="1">Belongs to the CWF19 family.</text>
</comment>
<evidence type="ECO:0000259" key="5">
    <source>
        <dbReference type="Pfam" id="PF04676"/>
    </source>
</evidence>
<proteinExistence type="inferred from homology"/>
<dbReference type="AlphaFoldDB" id="A0AAD9KV71"/>
<keyword evidence="4" id="KW-0812">Transmembrane</keyword>
<dbReference type="GO" id="GO:0061632">
    <property type="term" value="F:RNA lariat debranching enzyme activator activity"/>
    <property type="evidence" value="ECO:0007669"/>
    <property type="project" value="TreeGrafter"/>
</dbReference>
<dbReference type="InterPro" id="IPR006768">
    <property type="entry name" value="Cwf19-like_C_dom-1"/>
</dbReference>
<keyword evidence="8" id="KW-1185">Reference proteome</keyword>
<dbReference type="Proteomes" id="UP001209878">
    <property type="component" value="Unassembled WGS sequence"/>
</dbReference>
<sequence>MNWDHGILFIECLLFFWIICCDYYFSLVCGDVGGNFKQLFTRVASVQKKAGPFESLFCVGEFFGDDNSEWEPYASGEKKVPISTYVLGPTKASHLRYYEDKDGCDLCENVTYLGRKGLYAAGSGLQIAYLSGRECEDTADDAQFSPNDLEALKVICKMSDSKYKGVDILLTSQWPQGVDKYGTSVEEVRTLEVGSSVIAQMALDLRPRYHFSGLEGVFYERQPYRNHQILGEKPRHVTRFVALANVGNPQKRKFLYAFNIVPMKHLDEKELCKQPPDVTECPFKYNASLCEAGQDETSAQFFYDSKALQKKQNKRRPGDQGGGQAKKHAQPPGPCWFCLGSPEVEKHLVVSVGIQCYVALAKGGLIPEHVLIAPIGHHQSTVTAPDDVIEEIEQYKLSLKKCFKSRNQDVVFFERNYKTAHLQVQAVPIPTTQKDEVKETFVGLALCQNIELAEIPKHSVLKQIVPAGAPYFYAETPNGERLLYRITKGFPLQFGREAMADQTLLNMPDKVDWRNCKSSKPEETDMANNFRKMFEKFDFNLQ</sequence>
<dbReference type="InterPro" id="IPR006767">
    <property type="entry name" value="Cwf19-like_C_dom-2"/>
</dbReference>
<evidence type="ECO:0000259" key="6">
    <source>
        <dbReference type="Pfam" id="PF04677"/>
    </source>
</evidence>
<dbReference type="FunFam" id="3.30.428.10:FF:000024">
    <property type="entry name" value="CWF19-like cell cycle control factor 1"/>
    <property type="match status" value="1"/>
</dbReference>
<keyword evidence="4" id="KW-1133">Transmembrane helix</keyword>
<dbReference type="InterPro" id="IPR040194">
    <property type="entry name" value="Cwf19-like"/>
</dbReference>
<evidence type="ECO:0000256" key="2">
    <source>
        <dbReference type="ARBA" id="ARBA00041007"/>
    </source>
</evidence>
<feature type="domain" description="Cwf19-like protein C-terminal" evidence="5">
    <location>
        <begin position="448"/>
        <end position="539"/>
    </location>
</feature>
<dbReference type="PANTHER" id="PTHR12072">
    <property type="entry name" value="CWF19, CELL CYCLE CONTROL PROTEIN"/>
    <property type="match status" value="1"/>
</dbReference>